<evidence type="ECO:0000313" key="2">
    <source>
        <dbReference type="EMBL" id="HIZ90243.1"/>
    </source>
</evidence>
<dbReference type="Proteomes" id="UP000824176">
    <property type="component" value="Unassembled WGS sequence"/>
</dbReference>
<dbReference type="EMBL" id="DXAQ01000147">
    <property type="protein sequence ID" value="HIZ90243.1"/>
    <property type="molecule type" value="Genomic_DNA"/>
</dbReference>
<evidence type="ECO:0000313" key="3">
    <source>
        <dbReference type="Proteomes" id="UP000824176"/>
    </source>
</evidence>
<name>A0A9D2GUE7_9BACT</name>
<dbReference type="Gene3D" id="3.40.30.10">
    <property type="entry name" value="Glutaredoxin"/>
    <property type="match status" value="1"/>
</dbReference>
<reference evidence="2" key="2">
    <citation type="submission" date="2021-04" db="EMBL/GenBank/DDBJ databases">
        <authorList>
            <person name="Gilroy R."/>
        </authorList>
    </citation>
    <scope>NUCLEOTIDE SEQUENCE</scope>
    <source>
        <strain evidence="2">ChiW4-1371</strain>
    </source>
</reference>
<protein>
    <recommendedName>
        <fullName evidence="4">Thioredoxin-like fold domain-containing protein</fullName>
    </recommendedName>
</protein>
<evidence type="ECO:0000256" key="1">
    <source>
        <dbReference type="SAM" id="Phobius"/>
    </source>
</evidence>
<dbReference type="InterPro" id="IPR036249">
    <property type="entry name" value="Thioredoxin-like_sf"/>
</dbReference>
<proteinExistence type="predicted"/>
<evidence type="ECO:0008006" key="4">
    <source>
        <dbReference type="Google" id="ProtNLM"/>
    </source>
</evidence>
<feature type="transmembrane region" description="Helical" evidence="1">
    <location>
        <begin position="20"/>
        <end position="38"/>
    </location>
</feature>
<accession>A0A9D2GUE7</accession>
<keyword evidence="1" id="KW-0812">Transmembrane</keyword>
<dbReference type="SUPFAM" id="SSF52833">
    <property type="entry name" value="Thioredoxin-like"/>
    <property type="match status" value="1"/>
</dbReference>
<reference evidence="2" key="1">
    <citation type="journal article" date="2021" name="PeerJ">
        <title>Extensive microbial diversity within the chicken gut microbiome revealed by metagenomics and culture.</title>
        <authorList>
            <person name="Gilroy R."/>
            <person name="Ravi A."/>
            <person name="Getino M."/>
            <person name="Pursley I."/>
            <person name="Horton D.L."/>
            <person name="Alikhan N.F."/>
            <person name="Baker D."/>
            <person name="Gharbi K."/>
            <person name="Hall N."/>
            <person name="Watson M."/>
            <person name="Adriaenssens E.M."/>
            <person name="Foster-Nyarko E."/>
            <person name="Jarju S."/>
            <person name="Secka A."/>
            <person name="Antonio M."/>
            <person name="Oren A."/>
            <person name="Chaudhuri R.R."/>
            <person name="La Ragione R."/>
            <person name="Hildebrand F."/>
            <person name="Pallen M.J."/>
        </authorList>
    </citation>
    <scope>NUCLEOTIDE SEQUENCE</scope>
    <source>
        <strain evidence="2">ChiW4-1371</strain>
    </source>
</reference>
<gene>
    <name evidence="2" type="ORF">H9804_09880</name>
</gene>
<sequence>MALKENKPPYLRRIFAGKNIYIFALVALSFAVLNIYRLNNPLAVGSEAPELILTASNGESFKMNDIISPKVVIFYKKHTYFSNYIINTTYKRALPAFKILQNKGLAQVIVIAEGYDNVKELNNLLGEDDYSNYKNIIFATDTKSAGKKYGIRSWPHLYVISSDNRVIYETKIGSADKVQQVLWRD</sequence>
<organism evidence="2 3">
    <name type="scientific">Candidatus Mucispirillum faecigallinarum</name>
    <dbReference type="NCBI Taxonomy" id="2838699"/>
    <lineage>
        <taxon>Bacteria</taxon>
        <taxon>Pseudomonadati</taxon>
        <taxon>Deferribacterota</taxon>
        <taxon>Deferribacteres</taxon>
        <taxon>Deferribacterales</taxon>
        <taxon>Mucispirillaceae</taxon>
        <taxon>Mucispirillum</taxon>
    </lineage>
</organism>
<dbReference type="AlphaFoldDB" id="A0A9D2GUE7"/>
<keyword evidence="1" id="KW-1133">Transmembrane helix</keyword>
<keyword evidence="1" id="KW-0472">Membrane</keyword>
<comment type="caution">
    <text evidence="2">The sequence shown here is derived from an EMBL/GenBank/DDBJ whole genome shotgun (WGS) entry which is preliminary data.</text>
</comment>